<evidence type="ECO:0000313" key="2">
    <source>
        <dbReference type="EMBL" id="SET84448.1"/>
    </source>
</evidence>
<gene>
    <name evidence="2" type="ORF">SAMN05216389_13812</name>
</gene>
<feature type="transmembrane region" description="Helical" evidence="1">
    <location>
        <begin position="75"/>
        <end position="91"/>
    </location>
</feature>
<dbReference type="OrthoDB" id="2704549at2"/>
<name>A0A1I0HKJ5_9BACI</name>
<dbReference type="RefSeq" id="WP_090873115.1">
    <property type="nucleotide sequence ID" value="NZ_FOHE01000038.1"/>
</dbReference>
<evidence type="ECO:0000256" key="1">
    <source>
        <dbReference type="SAM" id="Phobius"/>
    </source>
</evidence>
<keyword evidence="1" id="KW-1133">Transmembrane helix</keyword>
<keyword evidence="3" id="KW-1185">Reference proteome</keyword>
<protein>
    <recommendedName>
        <fullName evidence="4">Haemolysin XhlA</fullName>
    </recommendedName>
</protein>
<dbReference type="STRING" id="930131.SAMN05216389_13812"/>
<dbReference type="Proteomes" id="UP000198618">
    <property type="component" value="Unassembled WGS sequence"/>
</dbReference>
<accession>A0A1I0HKJ5</accession>
<keyword evidence="1" id="KW-0472">Membrane</keyword>
<keyword evidence="1" id="KW-0812">Transmembrane</keyword>
<sequence>MSDRDQWYTNKELFEQLNAMQGDFLDLRSEMKETRNVIKKYNGLREELGVMKEKLNRMEARTQGRLSVGEAIRNWGGWLFALITLVVLLVTKF</sequence>
<dbReference type="AlphaFoldDB" id="A0A1I0HKJ5"/>
<reference evidence="2 3" key="1">
    <citation type="submission" date="2016-10" db="EMBL/GenBank/DDBJ databases">
        <authorList>
            <person name="de Groot N.N."/>
        </authorList>
    </citation>
    <scope>NUCLEOTIDE SEQUENCE [LARGE SCALE GENOMIC DNA]</scope>
    <source>
        <strain evidence="2 3">IBRC-M 10780</strain>
    </source>
</reference>
<dbReference type="EMBL" id="FOHE01000038">
    <property type="protein sequence ID" value="SET84448.1"/>
    <property type="molecule type" value="Genomic_DNA"/>
</dbReference>
<evidence type="ECO:0008006" key="4">
    <source>
        <dbReference type="Google" id="ProtNLM"/>
    </source>
</evidence>
<proteinExistence type="predicted"/>
<organism evidence="2 3">
    <name type="scientific">Oceanobacillus limi</name>
    <dbReference type="NCBI Taxonomy" id="930131"/>
    <lineage>
        <taxon>Bacteria</taxon>
        <taxon>Bacillati</taxon>
        <taxon>Bacillota</taxon>
        <taxon>Bacilli</taxon>
        <taxon>Bacillales</taxon>
        <taxon>Bacillaceae</taxon>
        <taxon>Oceanobacillus</taxon>
    </lineage>
</organism>
<evidence type="ECO:0000313" key="3">
    <source>
        <dbReference type="Proteomes" id="UP000198618"/>
    </source>
</evidence>